<feature type="transmembrane region" description="Helical" evidence="8">
    <location>
        <begin position="138"/>
        <end position="161"/>
    </location>
</feature>
<dbReference type="PIRSF" id="PIRSF006102">
    <property type="entry name" value="NQR_DE"/>
    <property type="match status" value="1"/>
</dbReference>
<evidence type="ECO:0000256" key="1">
    <source>
        <dbReference type="ARBA" id="ARBA00004127"/>
    </source>
</evidence>
<reference evidence="9 10" key="1">
    <citation type="journal article" date="2021" name="Microorganisms">
        <title>The Ever-Expanding Pseudomonas Genus: Description of 43 New Species and Partition of the Pseudomonas putida Group.</title>
        <authorList>
            <person name="Girard L."/>
            <person name="Lood C."/>
            <person name="Hofte M."/>
            <person name="Vandamme P."/>
            <person name="Rokni-Zadeh H."/>
            <person name="van Noort V."/>
            <person name="Lavigne R."/>
            <person name="De Mot R."/>
        </authorList>
    </citation>
    <scope>NUCLEOTIDE SEQUENCE [LARGE SCALE GENOMIC DNA]</scope>
    <source>
        <strain evidence="9 10">COW77</strain>
    </source>
</reference>
<accession>A0ABX8NJ31</accession>
<keyword evidence="3" id="KW-0997">Cell inner membrane</keyword>
<organism evidence="9 10">
    <name type="scientific">Pseudomonas maumuensis</name>
    <dbReference type="NCBI Taxonomy" id="2842354"/>
    <lineage>
        <taxon>Bacteria</taxon>
        <taxon>Pseudomonadati</taxon>
        <taxon>Pseudomonadota</taxon>
        <taxon>Gammaproteobacteria</taxon>
        <taxon>Pseudomonadales</taxon>
        <taxon>Pseudomonadaceae</taxon>
        <taxon>Pseudomonas</taxon>
    </lineage>
</organism>
<keyword evidence="6 8" id="KW-1133">Transmembrane helix</keyword>
<dbReference type="InterPro" id="IPR003667">
    <property type="entry name" value="NqrDE/RnfAE"/>
</dbReference>
<dbReference type="Pfam" id="PF02508">
    <property type="entry name" value="Rnf-Nqr"/>
    <property type="match status" value="1"/>
</dbReference>
<proteinExistence type="predicted"/>
<dbReference type="Proteomes" id="UP000824010">
    <property type="component" value="Chromosome"/>
</dbReference>
<evidence type="ECO:0000313" key="10">
    <source>
        <dbReference type="Proteomes" id="UP000824010"/>
    </source>
</evidence>
<feature type="transmembrane region" description="Helical" evidence="8">
    <location>
        <begin position="26"/>
        <end position="43"/>
    </location>
</feature>
<evidence type="ECO:0000256" key="7">
    <source>
        <dbReference type="ARBA" id="ARBA00023136"/>
    </source>
</evidence>
<keyword evidence="10" id="KW-1185">Reference proteome</keyword>
<evidence type="ECO:0000256" key="8">
    <source>
        <dbReference type="SAM" id="Phobius"/>
    </source>
</evidence>
<evidence type="ECO:0000256" key="4">
    <source>
        <dbReference type="ARBA" id="ARBA00022692"/>
    </source>
</evidence>
<evidence type="ECO:0000256" key="6">
    <source>
        <dbReference type="ARBA" id="ARBA00022989"/>
    </source>
</evidence>
<sequence length="174" mass="18617">MNRSWLVVASLTPLLGATRTLAQALTIGLCAILLIGLHQALMAPLRRHLVRQASLCASVLLSASLTTCLYLGLNAWALPMARELALYPLLLALPCQAIEQLPRHKHHYRQLGLGLGGLLAASIALGGCRQLLTDGIGLHIAMLAPGALLLLGLLLGFYNYVRPSTTSSRRQGSR</sequence>
<dbReference type="RefSeq" id="WP_217866980.1">
    <property type="nucleotide sequence ID" value="NZ_CP077077.1"/>
</dbReference>
<comment type="subcellular location">
    <subcellularLocation>
        <location evidence="1">Endomembrane system</location>
        <topology evidence="1">Multi-pass membrane protein</topology>
    </subcellularLocation>
</comment>
<protein>
    <submittedName>
        <fullName evidence="9">NADH:quinone oxidoreductase</fullName>
    </submittedName>
</protein>
<evidence type="ECO:0000256" key="2">
    <source>
        <dbReference type="ARBA" id="ARBA00022448"/>
    </source>
</evidence>
<feature type="transmembrane region" description="Helical" evidence="8">
    <location>
        <begin position="113"/>
        <end position="132"/>
    </location>
</feature>
<evidence type="ECO:0000256" key="5">
    <source>
        <dbReference type="ARBA" id="ARBA00022967"/>
    </source>
</evidence>
<evidence type="ECO:0000256" key="3">
    <source>
        <dbReference type="ARBA" id="ARBA00022519"/>
    </source>
</evidence>
<keyword evidence="3" id="KW-1003">Cell membrane</keyword>
<dbReference type="EMBL" id="CP077077">
    <property type="protein sequence ID" value="QXH55608.1"/>
    <property type="molecule type" value="Genomic_DNA"/>
</dbReference>
<gene>
    <name evidence="9" type="ORF">KSS90_20080</name>
</gene>
<keyword evidence="5" id="KW-1278">Translocase</keyword>
<name>A0ABX8NJ31_9PSED</name>
<keyword evidence="2" id="KW-0813">Transport</keyword>
<evidence type="ECO:0000313" key="9">
    <source>
        <dbReference type="EMBL" id="QXH55608.1"/>
    </source>
</evidence>
<keyword evidence="4 8" id="KW-0812">Transmembrane</keyword>
<keyword evidence="7 8" id="KW-0472">Membrane</keyword>